<sequence length="83" mass="9423">MSRTDVLHFIDIAIKRYEEEEVSYSRHLDQKAGTQTGYSGIISALMSVIFGLIQNGMLVQINNSLFITGIVFLILSIYHQLLF</sequence>
<gene>
    <name evidence="2" type="ORF">SU86_09380</name>
</gene>
<dbReference type="RefSeq" id="WP_048186917.1">
    <property type="nucleotide sequence ID" value="NZ_CP011097.1"/>
</dbReference>
<dbReference type="GeneID" id="24874396"/>
<accession>A0A3G1C128</accession>
<evidence type="ECO:0000256" key="1">
    <source>
        <dbReference type="SAM" id="Phobius"/>
    </source>
</evidence>
<proteinExistence type="predicted"/>
<organism evidence="2 3">
    <name type="scientific">Candidatus Nitrosotenuis cloacae</name>
    <dbReference type="NCBI Taxonomy" id="1603555"/>
    <lineage>
        <taxon>Archaea</taxon>
        <taxon>Nitrososphaerota</taxon>
        <taxon>Candidatus Nitrosotenuis</taxon>
    </lineage>
</organism>
<keyword evidence="1" id="KW-0812">Transmembrane</keyword>
<dbReference type="EMBL" id="CP011097">
    <property type="protein sequence ID" value="AKD44121.1"/>
    <property type="molecule type" value="Genomic_DNA"/>
</dbReference>
<feature type="transmembrane region" description="Helical" evidence="1">
    <location>
        <begin position="36"/>
        <end position="53"/>
    </location>
</feature>
<feature type="transmembrane region" description="Helical" evidence="1">
    <location>
        <begin position="65"/>
        <end position="82"/>
    </location>
</feature>
<keyword evidence="3" id="KW-1185">Reference proteome</keyword>
<name>A0A3G1C128_9ARCH</name>
<keyword evidence="1" id="KW-0472">Membrane</keyword>
<evidence type="ECO:0000313" key="3">
    <source>
        <dbReference type="Proteomes" id="UP000266745"/>
    </source>
</evidence>
<evidence type="ECO:0000313" key="2">
    <source>
        <dbReference type="EMBL" id="AKD44121.1"/>
    </source>
</evidence>
<dbReference type="STRING" id="1603555.SU86_09380"/>
<reference evidence="2 3" key="1">
    <citation type="journal article" date="2016" name="Sci. Rep.">
        <title>A novel ammonia-oxidizing archaeon from wastewater treatment plant: Its enrichment, physiological and genomic characteristics.</title>
        <authorList>
            <person name="Li Y."/>
            <person name="Ding K."/>
            <person name="Wen X."/>
            <person name="Zhang B."/>
            <person name="Shen B."/>
            <person name="Yang Y."/>
        </authorList>
    </citation>
    <scope>NUCLEOTIDE SEQUENCE [LARGE SCALE GENOMIC DNA]</scope>
    <source>
        <strain evidence="2 3">SAT1</strain>
    </source>
</reference>
<protein>
    <submittedName>
        <fullName evidence="2">Uncharacterized protein</fullName>
    </submittedName>
</protein>
<keyword evidence="1" id="KW-1133">Transmembrane helix</keyword>
<dbReference type="Proteomes" id="UP000266745">
    <property type="component" value="Chromosome"/>
</dbReference>
<dbReference type="AlphaFoldDB" id="A0A3G1C128"/>
<dbReference type="KEGG" id="tah:SU86_09380"/>